<keyword evidence="9" id="KW-1185">Reference proteome</keyword>
<dbReference type="InterPro" id="IPR007219">
    <property type="entry name" value="XnlR_reg_dom"/>
</dbReference>
<sequence length="538" mass="60580">MYPAVNRKLPNDGSSATADNWEAGLPRYDLSGRDEMDAPPSSSLQPGQIHHAPAPLPRHHARKTVSETMKQNFTLGLDKQVVAGYIEAFFRFVYPVGCMSFLHQATFLRQWHTYSLDLSLLRVVCGSALRVFSTTQEDNERAAQWLQEAELDVLQNLGDLTISRLQTLTLLAFFEFTYHVHSPKALMLLGLAARLAFAKRLNHEDDSLSVVEQESRRRLMWAIFVLDKFCSGGVTELTLVLAEHMKIRLPTIEKAFGFGQRTDTEVLRPRLIDGVPISNAKGMDEFAYTIRLLDLLRNKIHKFAKRVTSTDENLYSSAQEFLALDSAIDTIDQQIPADLRWDNMNLQKRMHAPGLSSYIMLHTWRLQCKLDLHRLTVSGTKECISEAALLDTPLEFAQNLRLKCLSHAVELTNMWSEVLDLGLAKPVHDPAISGCAHQCAKILTLIPEQVGYSAPGQENRVGAVLICQMILRPLKDIYPKAKILYDDVCRMRSELNCAPVQDSPNAIHHNGISEQNLGVTMHANNEDQVRSLLNQYNG</sequence>
<keyword evidence="2" id="KW-0479">Metal-binding</keyword>
<organism evidence="8 9">
    <name type="scientific">Aureobasidium subglaciale (strain EXF-2481)</name>
    <name type="common">Aureobasidium pullulans var. subglaciale</name>
    <dbReference type="NCBI Taxonomy" id="1043005"/>
    <lineage>
        <taxon>Eukaryota</taxon>
        <taxon>Fungi</taxon>
        <taxon>Dikarya</taxon>
        <taxon>Ascomycota</taxon>
        <taxon>Pezizomycotina</taxon>
        <taxon>Dothideomycetes</taxon>
        <taxon>Dothideomycetidae</taxon>
        <taxon>Dothideales</taxon>
        <taxon>Saccotheciaceae</taxon>
        <taxon>Aureobasidium</taxon>
    </lineage>
</organism>
<accession>A0A074YEZ5</accession>
<dbReference type="GO" id="GO:0006351">
    <property type="term" value="P:DNA-templated transcription"/>
    <property type="evidence" value="ECO:0007669"/>
    <property type="project" value="InterPro"/>
</dbReference>
<dbReference type="CDD" id="cd12148">
    <property type="entry name" value="fungal_TF_MHR"/>
    <property type="match status" value="1"/>
</dbReference>
<keyword evidence="3" id="KW-0805">Transcription regulation</keyword>
<proteinExistence type="predicted"/>
<dbReference type="Pfam" id="PF04082">
    <property type="entry name" value="Fungal_trans"/>
    <property type="match status" value="1"/>
</dbReference>
<evidence type="ECO:0000313" key="8">
    <source>
        <dbReference type="EMBL" id="KEQ96393.1"/>
    </source>
</evidence>
<keyword evidence="5" id="KW-0539">Nucleus</keyword>
<evidence type="ECO:0000256" key="4">
    <source>
        <dbReference type="ARBA" id="ARBA00023163"/>
    </source>
</evidence>
<reference evidence="8 9" key="1">
    <citation type="journal article" date="2014" name="BMC Genomics">
        <title>Genome sequencing of four Aureobasidium pullulans varieties: biotechnological potential, stress tolerance, and description of new species.</title>
        <authorList>
            <person name="Gostin Ar C."/>
            <person name="Ohm R.A."/>
            <person name="Kogej T."/>
            <person name="Sonjak S."/>
            <person name="Turk M."/>
            <person name="Zajc J."/>
            <person name="Zalar P."/>
            <person name="Grube M."/>
            <person name="Sun H."/>
            <person name="Han J."/>
            <person name="Sharma A."/>
            <person name="Chiniquy J."/>
            <person name="Ngan C.Y."/>
            <person name="Lipzen A."/>
            <person name="Barry K."/>
            <person name="Grigoriev I.V."/>
            <person name="Gunde-Cimerman N."/>
        </authorList>
    </citation>
    <scope>NUCLEOTIDE SEQUENCE [LARGE SCALE GENOMIC DNA]</scope>
    <source>
        <strain evidence="8 9">EXF-2481</strain>
    </source>
</reference>
<dbReference type="GO" id="GO:0008270">
    <property type="term" value="F:zinc ion binding"/>
    <property type="evidence" value="ECO:0007669"/>
    <property type="project" value="InterPro"/>
</dbReference>
<dbReference type="GeneID" id="25372002"/>
<dbReference type="InterPro" id="IPR050815">
    <property type="entry name" value="TF_fung"/>
</dbReference>
<evidence type="ECO:0000259" key="7">
    <source>
        <dbReference type="Pfam" id="PF04082"/>
    </source>
</evidence>
<protein>
    <recommendedName>
        <fullName evidence="7">Xylanolytic transcriptional activator regulatory domain-containing protein</fullName>
    </recommendedName>
</protein>
<evidence type="ECO:0000256" key="5">
    <source>
        <dbReference type="ARBA" id="ARBA00023242"/>
    </source>
</evidence>
<dbReference type="InParanoid" id="A0A074YEZ5"/>
<evidence type="ECO:0000256" key="6">
    <source>
        <dbReference type="SAM" id="MobiDB-lite"/>
    </source>
</evidence>
<gene>
    <name evidence="8" type="ORF">AUEXF2481DRAFT_87801</name>
</gene>
<dbReference type="PANTHER" id="PTHR47338:SF7">
    <property type="entry name" value="ZN(II)2CYS6 TRANSCRIPTION FACTOR (EUROFUNG)"/>
    <property type="match status" value="1"/>
</dbReference>
<dbReference type="PANTHER" id="PTHR47338">
    <property type="entry name" value="ZN(II)2CYS6 TRANSCRIPTION FACTOR (EUROFUNG)-RELATED"/>
    <property type="match status" value="1"/>
</dbReference>
<keyword evidence="4" id="KW-0804">Transcription</keyword>
<dbReference type="OrthoDB" id="103349at2759"/>
<comment type="subcellular location">
    <subcellularLocation>
        <location evidence="1">Nucleus</location>
    </subcellularLocation>
</comment>
<dbReference type="Proteomes" id="UP000030641">
    <property type="component" value="Unassembled WGS sequence"/>
</dbReference>
<evidence type="ECO:0000313" key="9">
    <source>
        <dbReference type="Proteomes" id="UP000030641"/>
    </source>
</evidence>
<dbReference type="AlphaFoldDB" id="A0A074YEZ5"/>
<feature type="domain" description="Xylanolytic transcriptional activator regulatory" evidence="7">
    <location>
        <begin position="86"/>
        <end position="329"/>
    </location>
</feature>
<evidence type="ECO:0000256" key="1">
    <source>
        <dbReference type="ARBA" id="ARBA00004123"/>
    </source>
</evidence>
<dbReference type="GO" id="GO:0000981">
    <property type="term" value="F:DNA-binding transcription factor activity, RNA polymerase II-specific"/>
    <property type="evidence" value="ECO:0007669"/>
    <property type="project" value="InterPro"/>
</dbReference>
<dbReference type="EMBL" id="KL584756">
    <property type="protein sequence ID" value="KEQ96393.1"/>
    <property type="molecule type" value="Genomic_DNA"/>
</dbReference>
<name>A0A074YEZ5_AURSE</name>
<dbReference type="OMA" id="HSMLELI"/>
<evidence type="ECO:0000256" key="3">
    <source>
        <dbReference type="ARBA" id="ARBA00023015"/>
    </source>
</evidence>
<dbReference type="HOGENOM" id="CLU_506195_0_0_1"/>
<dbReference type="GO" id="GO:0005634">
    <property type="term" value="C:nucleus"/>
    <property type="evidence" value="ECO:0007669"/>
    <property type="project" value="UniProtKB-SubCell"/>
</dbReference>
<evidence type="ECO:0000256" key="2">
    <source>
        <dbReference type="ARBA" id="ARBA00022723"/>
    </source>
</evidence>
<dbReference type="GO" id="GO:0003677">
    <property type="term" value="F:DNA binding"/>
    <property type="evidence" value="ECO:0007669"/>
    <property type="project" value="InterPro"/>
</dbReference>
<dbReference type="RefSeq" id="XP_013345077.1">
    <property type="nucleotide sequence ID" value="XM_013489623.1"/>
</dbReference>
<dbReference type="STRING" id="1043005.A0A074YEZ5"/>
<feature type="region of interest" description="Disordered" evidence="6">
    <location>
        <begin position="1"/>
        <end position="55"/>
    </location>
</feature>